<dbReference type="Proteomes" id="UP000712600">
    <property type="component" value="Unassembled WGS sequence"/>
</dbReference>
<accession>A0A8S9S4S2</accession>
<protein>
    <submittedName>
        <fullName evidence="1">Uncharacterized protein</fullName>
    </submittedName>
</protein>
<reference evidence="1" key="1">
    <citation type="submission" date="2019-12" db="EMBL/GenBank/DDBJ databases">
        <title>Genome sequencing and annotation of Brassica cretica.</title>
        <authorList>
            <person name="Studholme D.J."/>
            <person name="Sarris P."/>
        </authorList>
    </citation>
    <scope>NUCLEOTIDE SEQUENCE</scope>
    <source>
        <strain evidence="1">PFS-109/04</strain>
        <tissue evidence="1">Leaf</tissue>
    </source>
</reference>
<dbReference type="EMBL" id="QGKX02000088">
    <property type="protein sequence ID" value="KAF3587753.1"/>
    <property type="molecule type" value="Genomic_DNA"/>
</dbReference>
<name>A0A8S9S4S2_BRACR</name>
<dbReference type="AlphaFoldDB" id="A0A8S9S4S2"/>
<proteinExistence type="predicted"/>
<gene>
    <name evidence="1" type="ORF">F2Q69_00026325</name>
</gene>
<evidence type="ECO:0000313" key="1">
    <source>
        <dbReference type="EMBL" id="KAF3587753.1"/>
    </source>
</evidence>
<sequence>MLRIMKWMVYKLDYTSSRLESIGARDSLHLSNLIRRRSSLFRPSLPALSLALSTKYIPLTVFRPAPPPLSQPAHPRISSLSRWSIQINLVFSKSTRLSPPEQSHPPAIISFPAISSGPQPCSAGQVYPSHGFPASSSTSLSTSSSADQLSLTVVHSDQFGVF</sequence>
<evidence type="ECO:0000313" key="2">
    <source>
        <dbReference type="Proteomes" id="UP000712600"/>
    </source>
</evidence>
<comment type="caution">
    <text evidence="1">The sequence shown here is derived from an EMBL/GenBank/DDBJ whole genome shotgun (WGS) entry which is preliminary data.</text>
</comment>
<organism evidence="1 2">
    <name type="scientific">Brassica cretica</name>
    <name type="common">Mustard</name>
    <dbReference type="NCBI Taxonomy" id="69181"/>
    <lineage>
        <taxon>Eukaryota</taxon>
        <taxon>Viridiplantae</taxon>
        <taxon>Streptophyta</taxon>
        <taxon>Embryophyta</taxon>
        <taxon>Tracheophyta</taxon>
        <taxon>Spermatophyta</taxon>
        <taxon>Magnoliopsida</taxon>
        <taxon>eudicotyledons</taxon>
        <taxon>Gunneridae</taxon>
        <taxon>Pentapetalae</taxon>
        <taxon>rosids</taxon>
        <taxon>malvids</taxon>
        <taxon>Brassicales</taxon>
        <taxon>Brassicaceae</taxon>
        <taxon>Brassiceae</taxon>
        <taxon>Brassica</taxon>
    </lineage>
</organism>